<dbReference type="Gene3D" id="1.20.5.170">
    <property type="match status" value="1"/>
</dbReference>
<gene>
    <name evidence="6" type="ORF">PLOB_00041511</name>
</gene>
<dbReference type="PRINTS" id="PR00042">
    <property type="entry name" value="LEUZIPPRFOS"/>
</dbReference>
<keyword evidence="1" id="KW-0805">Transcription regulation</keyword>
<name>A0ABN8PGG2_9CNID</name>
<dbReference type="SUPFAM" id="SSF57959">
    <property type="entry name" value="Leucine zipper domain"/>
    <property type="match status" value="1"/>
</dbReference>
<dbReference type="SMART" id="SM00338">
    <property type="entry name" value="BRLZ"/>
    <property type="match status" value="1"/>
</dbReference>
<evidence type="ECO:0000313" key="7">
    <source>
        <dbReference type="Proteomes" id="UP001159405"/>
    </source>
</evidence>
<evidence type="ECO:0000256" key="2">
    <source>
        <dbReference type="ARBA" id="ARBA00023125"/>
    </source>
</evidence>
<sequence>MGNGKETAGKLDLGLRTSLGGGLSRNEFPMEARVPIALEFEENYASMSHGFPPTQGDFAGLGQESHSSSHLQFLEVHIKPEPSMIEGSEDIDVDYMMEKPIEFVNGNGTVTEEQERRRIRRERNKVAASKCRKKRKEHVKTLVEASEELENQNNDLQGQISKLQAEIKQLEFMLDSHSCSKYSHSQQEDEEYGLNTT</sequence>
<dbReference type="PANTHER" id="PTHR23351">
    <property type="entry name" value="FOS TRANSCRIPTION FACTOR-RELATED"/>
    <property type="match status" value="1"/>
</dbReference>
<accession>A0ABN8PGG2</accession>
<feature type="domain" description="BZIP" evidence="5">
    <location>
        <begin position="114"/>
        <end position="177"/>
    </location>
</feature>
<evidence type="ECO:0000256" key="1">
    <source>
        <dbReference type="ARBA" id="ARBA00023015"/>
    </source>
</evidence>
<dbReference type="Pfam" id="PF00170">
    <property type="entry name" value="bZIP_1"/>
    <property type="match status" value="1"/>
</dbReference>
<keyword evidence="4" id="KW-0175">Coiled coil</keyword>
<keyword evidence="2" id="KW-0238">DNA-binding</keyword>
<dbReference type="InterPro" id="IPR000837">
    <property type="entry name" value="AP-1"/>
</dbReference>
<dbReference type="InterPro" id="IPR004827">
    <property type="entry name" value="bZIP"/>
</dbReference>
<evidence type="ECO:0000256" key="3">
    <source>
        <dbReference type="ARBA" id="ARBA00023163"/>
    </source>
</evidence>
<feature type="coiled-coil region" evidence="4">
    <location>
        <begin position="135"/>
        <end position="173"/>
    </location>
</feature>
<keyword evidence="3" id="KW-0804">Transcription</keyword>
<organism evidence="6 7">
    <name type="scientific">Porites lobata</name>
    <dbReference type="NCBI Taxonomy" id="104759"/>
    <lineage>
        <taxon>Eukaryota</taxon>
        <taxon>Metazoa</taxon>
        <taxon>Cnidaria</taxon>
        <taxon>Anthozoa</taxon>
        <taxon>Hexacorallia</taxon>
        <taxon>Scleractinia</taxon>
        <taxon>Fungiina</taxon>
        <taxon>Poritidae</taxon>
        <taxon>Porites</taxon>
    </lineage>
</organism>
<dbReference type="InterPro" id="IPR046347">
    <property type="entry name" value="bZIP_sf"/>
</dbReference>
<protein>
    <recommendedName>
        <fullName evidence="5">BZIP domain-containing protein</fullName>
    </recommendedName>
</protein>
<dbReference type="Proteomes" id="UP001159405">
    <property type="component" value="Unassembled WGS sequence"/>
</dbReference>
<dbReference type="PROSITE" id="PS00036">
    <property type="entry name" value="BZIP_BASIC"/>
    <property type="match status" value="1"/>
</dbReference>
<keyword evidence="7" id="KW-1185">Reference proteome</keyword>
<proteinExistence type="predicted"/>
<dbReference type="EMBL" id="CALNXK010000065">
    <property type="protein sequence ID" value="CAH3140673.1"/>
    <property type="molecule type" value="Genomic_DNA"/>
</dbReference>
<dbReference type="PANTHER" id="PTHR23351:SF24">
    <property type="entry name" value="ACTIVATING TRANSCRIPTION FACTOR 3-RELATED"/>
    <property type="match status" value="1"/>
</dbReference>
<dbReference type="PROSITE" id="PS50217">
    <property type="entry name" value="BZIP"/>
    <property type="match status" value="1"/>
</dbReference>
<evidence type="ECO:0000256" key="4">
    <source>
        <dbReference type="SAM" id="Coils"/>
    </source>
</evidence>
<evidence type="ECO:0000259" key="5">
    <source>
        <dbReference type="PROSITE" id="PS50217"/>
    </source>
</evidence>
<evidence type="ECO:0000313" key="6">
    <source>
        <dbReference type="EMBL" id="CAH3140673.1"/>
    </source>
</evidence>
<comment type="caution">
    <text evidence="6">The sequence shown here is derived from an EMBL/GenBank/DDBJ whole genome shotgun (WGS) entry which is preliminary data.</text>
</comment>
<reference evidence="6 7" key="1">
    <citation type="submission" date="2022-05" db="EMBL/GenBank/DDBJ databases">
        <authorList>
            <consortium name="Genoscope - CEA"/>
            <person name="William W."/>
        </authorList>
    </citation>
    <scope>NUCLEOTIDE SEQUENCE [LARGE SCALE GENOMIC DNA]</scope>
</reference>